<evidence type="ECO:0000256" key="9">
    <source>
        <dbReference type="ARBA" id="ARBA00022840"/>
    </source>
</evidence>
<keyword evidence="10 11" id="KW-0238">DNA-binding</keyword>
<dbReference type="SMART" id="SM00487">
    <property type="entry name" value="DEXDc"/>
    <property type="match status" value="1"/>
</dbReference>
<dbReference type="GO" id="GO:0004386">
    <property type="term" value="F:helicase activity"/>
    <property type="evidence" value="ECO:0007669"/>
    <property type="project" value="UniProtKB-KW"/>
</dbReference>
<evidence type="ECO:0000256" key="12">
    <source>
        <dbReference type="SAM" id="Coils"/>
    </source>
</evidence>
<dbReference type="InterPro" id="IPR014001">
    <property type="entry name" value="Helicase_ATP-bd"/>
</dbReference>
<dbReference type="InterPro" id="IPR027417">
    <property type="entry name" value="P-loop_NTPase"/>
</dbReference>
<dbReference type="InterPro" id="IPR040980">
    <property type="entry name" value="SWI2_SNF2"/>
</dbReference>
<dbReference type="PANTHER" id="PTHR30195">
    <property type="entry name" value="TYPE I SITE-SPECIFIC DEOXYRIBONUCLEASE PROTEIN SUBUNIT M AND R"/>
    <property type="match status" value="1"/>
</dbReference>
<proteinExistence type="inferred from homology"/>
<dbReference type="PROSITE" id="PS51192">
    <property type="entry name" value="HELICASE_ATP_BIND_1"/>
    <property type="match status" value="1"/>
</dbReference>
<protein>
    <recommendedName>
        <fullName evidence="11">Type I restriction enzyme endonuclease subunit</fullName>
        <shortName evidence="11">R protein</shortName>
        <ecNumber evidence="11">3.1.21.3</ecNumber>
    </recommendedName>
    <alternativeName>
        <fullName evidence="11">Type-1 restriction enzyme R protein</fullName>
    </alternativeName>
</protein>
<feature type="coiled-coil region" evidence="12">
    <location>
        <begin position="850"/>
        <end position="877"/>
    </location>
</feature>
<keyword evidence="5 11" id="KW-0547">Nucleotide-binding</keyword>
<keyword evidence="7" id="KW-0255">Endonuclease</keyword>
<comment type="function">
    <text evidence="11">Subunit R is required for both nuclease and ATPase activities, but not for modification.</text>
</comment>
<evidence type="ECO:0000313" key="14">
    <source>
        <dbReference type="EMBL" id="AUW93054.1"/>
    </source>
</evidence>
<keyword evidence="8 11" id="KW-0378">Hydrolase</keyword>
<evidence type="ECO:0000256" key="3">
    <source>
        <dbReference type="ARBA" id="ARBA00011296"/>
    </source>
</evidence>
<evidence type="ECO:0000256" key="8">
    <source>
        <dbReference type="ARBA" id="ARBA00022801"/>
    </source>
</evidence>
<dbReference type="Gene3D" id="3.90.1570.50">
    <property type="match status" value="1"/>
</dbReference>
<keyword evidence="4" id="KW-0540">Nuclease</keyword>
<dbReference type="Pfam" id="PF04313">
    <property type="entry name" value="HSDR_N"/>
    <property type="match status" value="1"/>
</dbReference>
<evidence type="ECO:0000256" key="6">
    <source>
        <dbReference type="ARBA" id="ARBA00022747"/>
    </source>
</evidence>
<dbReference type="Proteomes" id="UP000325292">
    <property type="component" value="Chromosome"/>
</dbReference>
<dbReference type="Pfam" id="PF11867">
    <property type="entry name" value="T1RH-like_C"/>
    <property type="match status" value="1"/>
</dbReference>
<dbReference type="SUPFAM" id="SSF52540">
    <property type="entry name" value="P-loop containing nucleoside triphosphate hydrolases"/>
    <property type="match status" value="2"/>
</dbReference>
<evidence type="ECO:0000256" key="11">
    <source>
        <dbReference type="RuleBase" id="RU364115"/>
    </source>
</evidence>
<gene>
    <name evidence="14" type="ORF">BXT84_03055</name>
</gene>
<dbReference type="Gene3D" id="3.40.50.300">
    <property type="entry name" value="P-loop containing nucleotide triphosphate hydrolases"/>
    <property type="match status" value="2"/>
</dbReference>
<feature type="domain" description="Helicase ATP-binding" evidence="13">
    <location>
        <begin position="280"/>
        <end position="448"/>
    </location>
</feature>
<dbReference type="EMBL" id="CP019454">
    <property type="protein sequence ID" value="AUW93054.1"/>
    <property type="molecule type" value="Genomic_DNA"/>
</dbReference>
<accession>A0ABM6RP54</accession>
<keyword evidence="9 11" id="KW-0067">ATP-binding</keyword>
<sequence>MTQWSESHLSESPALRRLIALGWTHVPGSTIDQERDSLAHAILPQRLLNAVKRLNPWISPANTVQVMRRVTQVQAASLLEANAQVHQDLTTYFSLEQDLGQGRRHQTVQIIDWDDPSNNDFVVVDQFWVHGTEKIRADLVLFVNGLPLVVIEAKNPALVSHPLEEATDQLERYQRVAPQLFWTNQLCVAIWGQGARLAPIQAPARHWAEWKDPYPWAIEDLGADALPQDTLLAGALTPAHLLDLSRNFIVFEPDGHTIIKKVARYQQWRAVTKAMDRIVHAPNNAERGGVVWHTQGSGKSLTMVYMALKLRRTPGLQNPTILVVTDRRDLDRQIAGTFQRCGFPNPVRVESIQQLRDQLLNGGQGQTLMTTIQKFQVPKTSPTAKHPVLSEDSNLFVMVDEAHRTQYHGLAHNMRVALPHAFFLGFTGTPIDKKDRSTPQTFGSYIDTYTIKQSVEDGATVPIFYESRLPEVQVEGHSLDTLFDRVFRDYREEEREAIKKRYANLNSIIRSPQRIEQVCLDLIQHYETHIQPNGFKAQIVAIDRETAVLYHETLRRLNGPQSAVIISVTNDDNDRMKQYKLTADQEARLIDRFKQPLDVDPLAMLIVCDKLITGFDAPVEQVLYLDDGLREHTLLQAIARVNRPAPGKTYGLVVDYYGIGGLLDEALGIFDTQDVQDILHPLTDDLPALEQAHRTVMRIFDGIDPNDLDALVRYLEPEDRRIHFDNAFLQFAKHLDRVMPDPVAAPYLDDMRWLGKIRMGAKNRYREETLDLSGVGAKVRQLIDDHIRSSGVTSLLAPISILDPAFHQKIMEGLPDPEARAHEMEHALRHEIRVRQKENPVAWTSLRQRLDELIQQYRQLRITLAELLQQMATMRTEAQEIVQGSQVDGLSPTVSAFRSLLVEALDASGERTDTMTALAESIVEGLQGLRVIDWQVKEDVQREMQRFIRRQLRVAGVTESSVLAQLTGKLMELVRVRLT</sequence>
<organism evidence="14 15">
    <name type="scientific">Sulfobacillus thermotolerans</name>
    <dbReference type="NCBI Taxonomy" id="338644"/>
    <lineage>
        <taxon>Bacteria</taxon>
        <taxon>Bacillati</taxon>
        <taxon>Bacillota</taxon>
        <taxon>Clostridia</taxon>
        <taxon>Eubacteriales</taxon>
        <taxon>Clostridiales Family XVII. Incertae Sedis</taxon>
        <taxon>Sulfobacillus</taxon>
    </lineage>
</organism>
<name>A0ABM6RP54_9FIRM</name>
<evidence type="ECO:0000259" key="13">
    <source>
        <dbReference type="PROSITE" id="PS51192"/>
    </source>
</evidence>
<dbReference type="CDD" id="cd18800">
    <property type="entry name" value="SF2_C_EcoR124I-like"/>
    <property type="match status" value="1"/>
</dbReference>
<dbReference type="Pfam" id="PF22679">
    <property type="entry name" value="T1R_D3-like"/>
    <property type="match status" value="1"/>
</dbReference>
<dbReference type="InterPro" id="IPR021810">
    <property type="entry name" value="T1RH-like_C"/>
</dbReference>
<evidence type="ECO:0000256" key="5">
    <source>
        <dbReference type="ARBA" id="ARBA00022741"/>
    </source>
</evidence>
<dbReference type="CDD" id="cd22332">
    <property type="entry name" value="HsdR_N"/>
    <property type="match status" value="1"/>
</dbReference>
<evidence type="ECO:0000256" key="1">
    <source>
        <dbReference type="ARBA" id="ARBA00000851"/>
    </source>
</evidence>
<keyword evidence="12" id="KW-0175">Coiled coil</keyword>
<keyword evidence="15" id="KW-1185">Reference proteome</keyword>
<evidence type="ECO:0000256" key="4">
    <source>
        <dbReference type="ARBA" id="ARBA00022722"/>
    </source>
</evidence>
<dbReference type="InterPro" id="IPR004473">
    <property type="entry name" value="Restrct_endonuc_typeI_HsdR"/>
</dbReference>
<dbReference type="NCBIfam" id="TIGR00348">
    <property type="entry name" value="hsdR"/>
    <property type="match status" value="1"/>
</dbReference>
<evidence type="ECO:0000256" key="7">
    <source>
        <dbReference type="ARBA" id="ARBA00022759"/>
    </source>
</evidence>
<dbReference type="PANTHER" id="PTHR30195:SF15">
    <property type="entry name" value="TYPE I RESTRICTION ENZYME HINDI ENDONUCLEASE SUBUNIT"/>
    <property type="match status" value="1"/>
</dbReference>
<keyword evidence="14" id="KW-0347">Helicase</keyword>
<dbReference type="CDD" id="cd18030">
    <property type="entry name" value="DEXHc_RE_I_HsdR"/>
    <property type="match status" value="1"/>
</dbReference>
<dbReference type="Pfam" id="PF18766">
    <property type="entry name" value="SWI2_SNF2"/>
    <property type="match status" value="1"/>
</dbReference>
<dbReference type="InterPro" id="IPR051268">
    <property type="entry name" value="Type-I_R_enzyme_R_subunit"/>
</dbReference>
<evidence type="ECO:0000256" key="10">
    <source>
        <dbReference type="ARBA" id="ARBA00023125"/>
    </source>
</evidence>
<evidence type="ECO:0000256" key="2">
    <source>
        <dbReference type="ARBA" id="ARBA00008598"/>
    </source>
</evidence>
<comment type="catalytic activity">
    <reaction evidence="1 11">
        <text>Endonucleolytic cleavage of DNA to give random double-stranded fragments with terminal 5'-phosphates, ATP is simultaneously hydrolyzed.</text>
        <dbReference type="EC" id="3.1.21.3"/>
    </reaction>
</comment>
<dbReference type="EC" id="3.1.21.3" evidence="11"/>
<comment type="similarity">
    <text evidence="2 11">Belongs to the HsdR family.</text>
</comment>
<dbReference type="InterPro" id="IPR055180">
    <property type="entry name" value="HsdR_RecA-like_helicase_dom_2"/>
</dbReference>
<reference evidence="14 15" key="1">
    <citation type="journal article" date="2019" name="Sci. Rep.">
        <title>Sulfobacillus thermotolerans: new insights into resistance and metabolic capacities of acidophilic chemolithotrophs.</title>
        <authorList>
            <person name="Panyushkina A.E."/>
            <person name="Babenko V.V."/>
            <person name="Nikitina A.S."/>
            <person name="Selezneva O.V."/>
            <person name="Tsaplina I.A."/>
            <person name="Letarova M.A."/>
            <person name="Kostryukova E.S."/>
            <person name="Letarov A.V."/>
        </authorList>
    </citation>
    <scope>NUCLEOTIDE SEQUENCE [LARGE SCALE GENOMIC DNA]</scope>
    <source>
        <strain evidence="14 15">Kr1</strain>
    </source>
</reference>
<dbReference type="InterPro" id="IPR007409">
    <property type="entry name" value="Restrct_endonuc_type1_HsdR_N"/>
</dbReference>
<comment type="subunit">
    <text evidence="3 11">The type I restriction/modification system is composed of three polypeptides R, M and S.</text>
</comment>
<evidence type="ECO:0000313" key="15">
    <source>
        <dbReference type="Proteomes" id="UP000325292"/>
    </source>
</evidence>
<keyword evidence="6 11" id="KW-0680">Restriction system</keyword>